<dbReference type="Gene3D" id="3.30.2350.10">
    <property type="entry name" value="Pseudouridine synthase"/>
    <property type="match status" value="1"/>
</dbReference>
<keyword evidence="8" id="KW-1185">Reference proteome</keyword>
<dbReference type="Proteomes" id="UP000269301">
    <property type="component" value="Unassembled WGS sequence"/>
</dbReference>
<dbReference type="InterPro" id="IPR020103">
    <property type="entry name" value="PsdUridine_synth_cat_dom_sf"/>
</dbReference>
<evidence type="ECO:0000313" key="7">
    <source>
        <dbReference type="EMBL" id="RKQ32637.1"/>
    </source>
</evidence>
<evidence type="ECO:0000259" key="6">
    <source>
        <dbReference type="Pfam" id="PF00849"/>
    </source>
</evidence>
<dbReference type="OrthoDB" id="9807829at2"/>
<dbReference type="GO" id="GO:0000455">
    <property type="term" value="P:enzyme-directed rRNA pseudouridine synthesis"/>
    <property type="evidence" value="ECO:0007669"/>
    <property type="project" value="TreeGrafter"/>
</dbReference>
<gene>
    <name evidence="7" type="ORF">D8M06_11910</name>
</gene>
<name>A0A495A0K8_9BACI</name>
<proteinExistence type="inferred from homology"/>
<keyword evidence="5" id="KW-0413">Isomerase</keyword>
<dbReference type="InterPro" id="IPR006145">
    <property type="entry name" value="PsdUridine_synth_RsuA/RluA"/>
</dbReference>
<dbReference type="InterPro" id="IPR006224">
    <property type="entry name" value="PsdUridine_synth_RluA-like_CS"/>
</dbReference>
<feature type="domain" description="Pseudouridine synthase RsuA/RluA-like" evidence="6">
    <location>
        <begin position="86"/>
        <end position="236"/>
    </location>
</feature>
<dbReference type="PROSITE" id="PS50889">
    <property type="entry name" value="S4"/>
    <property type="match status" value="1"/>
</dbReference>
<dbReference type="CDD" id="cd02869">
    <property type="entry name" value="PseudoU_synth_RluA_like"/>
    <property type="match status" value="1"/>
</dbReference>
<dbReference type="SUPFAM" id="SSF55120">
    <property type="entry name" value="Pseudouridine synthase"/>
    <property type="match status" value="1"/>
</dbReference>
<protein>
    <recommendedName>
        <fullName evidence="5">Pseudouridine synthase</fullName>
        <ecNumber evidence="5">5.4.99.-</ecNumber>
    </recommendedName>
</protein>
<evidence type="ECO:0000313" key="8">
    <source>
        <dbReference type="Proteomes" id="UP000269301"/>
    </source>
</evidence>
<dbReference type="GO" id="GO:0140098">
    <property type="term" value="F:catalytic activity, acting on RNA"/>
    <property type="evidence" value="ECO:0007669"/>
    <property type="project" value="UniProtKB-ARBA"/>
</dbReference>
<dbReference type="Pfam" id="PF00849">
    <property type="entry name" value="PseudoU_synth_2"/>
    <property type="match status" value="1"/>
</dbReference>
<organism evidence="7 8">
    <name type="scientific">Oceanobacillus halophilus</name>
    <dbReference type="NCBI Taxonomy" id="930130"/>
    <lineage>
        <taxon>Bacteria</taxon>
        <taxon>Bacillati</taxon>
        <taxon>Bacillota</taxon>
        <taxon>Bacilli</taxon>
        <taxon>Bacillales</taxon>
        <taxon>Bacillaceae</taxon>
        <taxon>Oceanobacillus</taxon>
    </lineage>
</organism>
<dbReference type="GO" id="GO:0009982">
    <property type="term" value="F:pseudouridine synthase activity"/>
    <property type="evidence" value="ECO:0007669"/>
    <property type="project" value="InterPro"/>
</dbReference>
<evidence type="ECO:0000256" key="5">
    <source>
        <dbReference type="RuleBase" id="RU362028"/>
    </source>
</evidence>
<accession>A0A495A0K8</accession>
<dbReference type="RefSeq" id="WP_121204633.1">
    <property type="nucleotide sequence ID" value="NZ_RBZP01000009.1"/>
</dbReference>
<evidence type="ECO:0000256" key="3">
    <source>
        <dbReference type="PIRSR" id="PIRSR606225-1"/>
    </source>
</evidence>
<comment type="similarity">
    <text evidence="2 5">Belongs to the pseudouridine synthase RluA family.</text>
</comment>
<dbReference type="PROSITE" id="PS01129">
    <property type="entry name" value="PSI_RLU"/>
    <property type="match status" value="1"/>
</dbReference>
<dbReference type="EC" id="5.4.99.-" evidence="5"/>
<dbReference type="InterPro" id="IPR006225">
    <property type="entry name" value="PsdUridine_synth_RluC/D"/>
</dbReference>
<reference evidence="7 8" key="1">
    <citation type="journal article" date="2016" name="Int. J. Syst. Evol. Microbiol.">
        <title>Oceanobacillus halophilus sp. nov., a novel moderately halophilic bacterium from a hypersaline lake.</title>
        <authorList>
            <person name="Amoozegar M.A."/>
            <person name="Bagheri M."/>
            <person name="Makhdoumi A."/>
            <person name="Nikou M.M."/>
            <person name="Fazeli S.A.S."/>
            <person name="Schumann P."/>
            <person name="Sproer C."/>
            <person name="Sanchez-Porro C."/>
            <person name="Ventosa A."/>
        </authorList>
    </citation>
    <scope>NUCLEOTIDE SEQUENCE [LARGE SCALE GENOMIC DNA]</scope>
    <source>
        <strain evidence="7 8">DSM 23996</strain>
    </source>
</reference>
<dbReference type="PANTHER" id="PTHR21600">
    <property type="entry name" value="MITOCHONDRIAL RNA PSEUDOURIDINE SYNTHASE"/>
    <property type="match status" value="1"/>
</dbReference>
<comment type="function">
    <text evidence="5">Responsible for synthesis of pseudouridine from uracil.</text>
</comment>
<dbReference type="PANTHER" id="PTHR21600:SF35">
    <property type="entry name" value="PSEUDOURIDINE SYNTHASE"/>
    <property type="match status" value="1"/>
</dbReference>
<keyword evidence="4" id="KW-0694">RNA-binding</keyword>
<sequence>MKWIISNLHASITIRDYLREIHEFSRRTLIAVKQEGGILVNGQPQTVRYILKVGDLLEICFPKESTGPFLKPEEMNLSIVYEDDAVLVVDKPAGMATIPSVHHPSGTVANGILSYYLKNKLPFTVHVVTRLDRDTSGLLLIAKHRYSHSILSNAQQTGKVERGYKAIVEGNMSVEKGVIDAPIDRKDGSIIERMVKKTGKRAVTHFHTEKILSTTHSLLNVQLETGRTHQIRVHFSYKNHPLAGDDLYGGNTDLIDRHALHCFQLSFEHPFTKERILLESSLPEDMNRLLNQMN</sequence>
<dbReference type="InterPro" id="IPR050188">
    <property type="entry name" value="RluA_PseudoU_synthase"/>
</dbReference>
<dbReference type="NCBIfam" id="TIGR00005">
    <property type="entry name" value="rluA_subfam"/>
    <property type="match status" value="1"/>
</dbReference>
<dbReference type="GO" id="GO:0003723">
    <property type="term" value="F:RNA binding"/>
    <property type="evidence" value="ECO:0007669"/>
    <property type="project" value="UniProtKB-KW"/>
</dbReference>
<evidence type="ECO:0000256" key="4">
    <source>
        <dbReference type="PROSITE-ProRule" id="PRU00182"/>
    </source>
</evidence>
<evidence type="ECO:0000256" key="2">
    <source>
        <dbReference type="ARBA" id="ARBA00010876"/>
    </source>
</evidence>
<evidence type="ECO:0000256" key="1">
    <source>
        <dbReference type="ARBA" id="ARBA00000073"/>
    </source>
</evidence>
<feature type="active site" evidence="3">
    <location>
        <position position="132"/>
    </location>
</feature>
<dbReference type="AlphaFoldDB" id="A0A495A0K8"/>
<comment type="caution">
    <text evidence="7">The sequence shown here is derived from an EMBL/GenBank/DDBJ whole genome shotgun (WGS) entry which is preliminary data.</text>
</comment>
<comment type="catalytic activity">
    <reaction evidence="1 5">
        <text>a uridine in RNA = a pseudouridine in RNA</text>
        <dbReference type="Rhea" id="RHEA:48348"/>
        <dbReference type="Rhea" id="RHEA-COMP:12068"/>
        <dbReference type="Rhea" id="RHEA-COMP:12069"/>
        <dbReference type="ChEBI" id="CHEBI:65314"/>
        <dbReference type="ChEBI" id="CHEBI:65315"/>
    </reaction>
</comment>
<dbReference type="EMBL" id="RBZP01000009">
    <property type="protein sequence ID" value="RKQ32637.1"/>
    <property type="molecule type" value="Genomic_DNA"/>
</dbReference>